<feature type="domain" description="YCII-related" evidence="2">
    <location>
        <begin position="46"/>
        <end position="160"/>
    </location>
</feature>
<sequence length="161" mass="17362">MTVTNRRPPTTGAGEPCRFRGCCAVHAMVAPIGRGRIAQVEGDMAKFLLLLRDNPGDFSSLSPAEIQRIIGEYRAWAEGLRARNQLHNSNKLMDDAGKIVRHNGSGVVLKDGPYTETKEVIGGYFLIEAADYAAAVAIAGTCPHVRPGASGTIEVRQIQEM</sequence>
<evidence type="ECO:0000313" key="3">
    <source>
        <dbReference type="EMBL" id="TXL71332.1"/>
    </source>
</evidence>
<dbReference type="Gene3D" id="3.30.70.1060">
    <property type="entry name" value="Dimeric alpha+beta barrel"/>
    <property type="match status" value="1"/>
</dbReference>
<comment type="similarity">
    <text evidence="1">Belongs to the YciI family.</text>
</comment>
<gene>
    <name evidence="3" type="ORF">FHP25_30695</name>
</gene>
<dbReference type="PANTHER" id="PTHR35174:SF3">
    <property type="entry name" value="BLL7171 PROTEIN"/>
    <property type="match status" value="1"/>
</dbReference>
<accession>A0A5C8PC02</accession>
<dbReference type="EMBL" id="VDUZ01000045">
    <property type="protein sequence ID" value="TXL71332.1"/>
    <property type="molecule type" value="Genomic_DNA"/>
</dbReference>
<dbReference type="InterPro" id="IPR005545">
    <property type="entry name" value="YCII"/>
</dbReference>
<keyword evidence="4" id="KW-1185">Reference proteome</keyword>
<dbReference type="Pfam" id="PF03795">
    <property type="entry name" value="YCII"/>
    <property type="match status" value="1"/>
</dbReference>
<organism evidence="3 4">
    <name type="scientific">Vineibacter terrae</name>
    <dbReference type="NCBI Taxonomy" id="2586908"/>
    <lineage>
        <taxon>Bacteria</taxon>
        <taxon>Pseudomonadati</taxon>
        <taxon>Pseudomonadota</taxon>
        <taxon>Alphaproteobacteria</taxon>
        <taxon>Hyphomicrobiales</taxon>
        <taxon>Vineibacter</taxon>
    </lineage>
</organism>
<dbReference type="AlphaFoldDB" id="A0A5C8PC02"/>
<comment type="caution">
    <text evidence="3">The sequence shown here is derived from an EMBL/GenBank/DDBJ whole genome shotgun (WGS) entry which is preliminary data.</text>
</comment>
<dbReference type="OrthoDB" id="9807535at2"/>
<evidence type="ECO:0000259" key="2">
    <source>
        <dbReference type="Pfam" id="PF03795"/>
    </source>
</evidence>
<evidence type="ECO:0000256" key="1">
    <source>
        <dbReference type="ARBA" id="ARBA00007689"/>
    </source>
</evidence>
<dbReference type="Proteomes" id="UP000321638">
    <property type="component" value="Unassembled WGS sequence"/>
</dbReference>
<protein>
    <submittedName>
        <fullName evidence="3">Transcription initiation protein</fullName>
    </submittedName>
</protein>
<name>A0A5C8PC02_9HYPH</name>
<proteinExistence type="inferred from homology"/>
<dbReference type="PANTHER" id="PTHR35174">
    <property type="entry name" value="BLL7171 PROTEIN-RELATED"/>
    <property type="match status" value="1"/>
</dbReference>
<evidence type="ECO:0000313" key="4">
    <source>
        <dbReference type="Proteomes" id="UP000321638"/>
    </source>
</evidence>
<dbReference type="SUPFAM" id="SSF54909">
    <property type="entry name" value="Dimeric alpha+beta barrel"/>
    <property type="match status" value="1"/>
</dbReference>
<dbReference type="InterPro" id="IPR011008">
    <property type="entry name" value="Dimeric_a/b-barrel"/>
</dbReference>
<reference evidence="3 4" key="1">
    <citation type="submission" date="2019-06" db="EMBL/GenBank/DDBJ databases">
        <title>New taxonomy in bacterial strain CC-CFT640, isolated from vineyard.</title>
        <authorList>
            <person name="Lin S.-Y."/>
            <person name="Tsai C.-F."/>
            <person name="Young C.-C."/>
        </authorList>
    </citation>
    <scope>NUCLEOTIDE SEQUENCE [LARGE SCALE GENOMIC DNA]</scope>
    <source>
        <strain evidence="3 4">CC-CFT640</strain>
    </source>
</reference>